<evidence type="ECO:0000313" key="2">
    <source>
        <dbReference type="Proteomes" id="UP001170959"/>
    </source>
</evidence>
<gene>
    <name evidence="1" type="ORF">HX001_05420</name>
</gene>
<dbReference type="EMBL" id="JACAGJ010000002">
    <property type="protein sequence ID" value="MDM1071936.1"/>
    <property type="molecule type" value="Genomic_DNA"/>
</dbReference>
<name>A0AAJ1QD96_9FLAO</name>
<accession>A0AAJ1QD96</accession>
<reference evidence="1" key="1">
    <citation type="submission" date="2020-06" db="EMBL/GenBank/DDBJ databases">
        <authorList>
            <person name="Dong N."/>
        </authorList>
    </citation>
    <scope>NUCLEOTIDE SEQUENCE</scope>
    <source>
        <strain evidence="1">R655-4</strain>
    </source>
</reference>
<dbReference type="AlphaFoldDB" id="A0AAJ1QD96"/>
<reference evidence="1" key="2">
    <citation type="journal article" date="2022" name="Sci. Total Environ.">
        <title>Prevalence, transmission, and molecular epidemiology of tet(X)-positive bacteria among humans, animals, and environmental niches in China: An epidemiological, and genomic-based study.</title>
        <authorList>
            <person name="Dong N."/>
            <person name="Zeng Y."/>
            <person name="Cai C."/>
            <person name="Sun C."/>
            <person name="Lu J."/>
            <person name="Liu C."/>
            <person name="Zhou H."/>
            <person name="Sun Q."/>
            <person name="Shu L."/>
            <person name="Wang H."/>
            <person name="Wang Y."/>
            <person name="Wang S."/>
            <person name="Wu C."/>
            <person name="Chan E.W."/>
            <person name="Chen G."/>
            <person name="Shen Z."/>
            <person name="Chen S."/>
            <person name="Zhang R."/>
        </authorList>
    </citation>
    <scope>NUCLEOTIDE SEQUENCE</scope>
    <source>
        <strain evidence="1">R655-4</strain>
    </source>
</reference>
<evidence type="ECO:0000313" key="1">
    <source>
        <dbReference type="EMBL" id="MDM1071936.1"/>
    </source>
</evidence>
<dbReference type="RefSeq" id="WP_286492123.1">
    <property type="nucleotide sequence ID" value="NZ_DAMAKU010000001.1"/>
</dbReference>
<protein>
    <recommendedName>
        <fullName evidence="3">Lipoprotein</fullName>
    </recommendedName>
</protein>
<organism evidence="1 2">
    <name type="scientific">Empedobacter brevis</name>
    <dbReference type="NCBI Taxonomy" id="247"/>
    <lineage>
        <taxon>Bacteria</taxon>
        <taxon>Pseudomonadati</taxon>
        <taxon>Bacteroidota</taxon>
        <taxon>Flavobacteriia</taxon>
        <taxon>Flavobacteriales</taxon>
        <taxon>Weeksellaceae</taxon>
        <taxon>Empedobacter</taxon>
    </lineage>
</organism>
<proteinExistence type="predicted"/>
<dbReference type="PROSITE" id="PS51257">
    <property type="entry name" value="PROKAR_LIPOPROTEIN"/>
    <property type="match status" value="1"/>
</dbReference>
<sequence>MVKIIFPIFSLIIFSCIPIIKDKDKLMSKNQIGIFNSGIRTDGYYYLERTYELDDKSIANGIMYYVFNKDGYFLSKSTAFNFDKIIHFETLHEQIQNDLKLNGINDKSLLDNGLYKAVDNKISLQLYSSYHSNFTSGYKIVNIDAALNSFGKLIVDNKVYNFKQTYISSFNSPLKIKHSNKN</sequence>
<comment type="caution">
    <text evidence="1">The sequence shown here is derived from an EMBL/GenBank/DDBJ whole genome shotgun (WGS) entry which is preliminary data.</text>
</comment>
<dbReference type="Proteomes" id="UP001170959">
    <property type="component" value="Unassembled WGS sequence"/>
</dbReference>
<evidence type="ECO:0008006" key="3">
    <source>
        <dbReference type="Google" id="ProtNLM"/>
    </source>
</evidence>